<dbReference type="OrthoDB" id="2989137at2"/>
<comment type="similarity">
    <text evidence="7">Belongs to the FtsL family.</text>
</comment>
<dbReference type="GO" id="GO:0043093">
    <property type="term" value="P:FtsZ-dependent cytokinesis"/>
    <property type="evidence" value="ECO:0007669"/>
    <property type="project" value="UniProtKB-UniRule"/>
</dbReference>
<comment type="subcellular location">
    <subcellularLocation>
        <location evidence="7">Cell membrane</location>
        <topology evidence="7">Single-pass type II membrane protein</topology>
    </subcellularLocation>
    <text evidence="7">Localizes to the division septum where it forms a ring structure.</text>
</comment>
<feature type="transmembrane region" description="Helical" evidence="7">
    <location>
        <begin position="38"/>
        <end position="56"/>
    </location>
</feature>
<dbReference type="InterPro" id="IPR011922">
    <property type="entry name" value="Cell_div_FtsL"/>
</dbReference>
<keyword evidence="6 7" id="KW-0131">Cell cycle</keyword>
<dbReference type="EMBL" id="MJEH01000007">
    <property type="protein sequence ID" value="OEH93944.1"/>
    <property type="molecule type" value="Genomic_DNA"/>
</dbReference>
<proteinExistence type="inferred from homology"/>
<keyword evidence="2 7" id="KW-0132">Cell division</keyword>
<feature type="coiled-coil region" evidence="9">
    <location>
        <begin position="61"/>
        <end position="88"/>
    </location>
</feature>
<evidence type="ECO:0000256" key="9">
    <source>
        <dbReference type="SAM" id="Coils"/>
    </source>
</evidence>
<evidence type="ECO:0000256" key="6">
    <source>
        <dbReference type="ARBA" id="ARBA00023306"/>
    </source>
</evidence>
<evidence type="ECO:0000256" key="2">
    <source>
        <dbReference type="ARBA" id="ARBA00022618"/>
    </source>
</evidence>
<evidence type="ECO:0000256" key="5">
    <source>
        <dbReference type="ARBA" id="ARBA00023136"/>
    </source>
</evidence>
<reference evidence="11 12" key="1">
    <citation type="submission" date="2016-08" db="EMBL/GenBank/DDBJ databases">
        <title>Genome of Bacillus solimangrovi GH2-4.</title>
        <authorList>
            <person name="Lim S."/>
            <person name="Kim B.-C."/>
        </authorList>
    </citation>
    <scope>NUCLEOTIDE SEQUENCE [LARGE SCALE GENOMIC DNA]</scope>
    <source>
        <strain evidence="11 12">GH2-4</strain>
    </source>
</reference>
<dbReference type="GO" id="GO:0005886">
    <property type="term" value="C:plasma membrane"/>
    <property type="evidence" value="ECO:0007669"/>
    <property type="project" value="UniProtKB-SubCell"/>
</dbReference>
<evidence type="ECO:0000256" key="3">
    <source>
        <dbReference type="ARBA" id="ARBA00022692"/>
    </source>
</evidence>
<comment type="caution">
    <text evidence="11">The sequence shown here is derived from an EMBL/GenBank/DDBJ whole genome shotgun (WGS) entry which is preliminary data.</text>
</comment>
<evidence type="ECO:0000256" key="4">
    <source>
        <dbReference type="ARBA" id="ARBA00022989"/>
    </source>
</evidence>
<evidence type="ECO:0000313" key="12">
    <source>
        <dbReference type="Proteomes" id="UP000095209"/>
    </source>
</evidence>
<dbReference type="Proteomes" id="UP000095209">
    <property type="component" value="Unassembled WGS sequence"/>
</dbReference>
<keyword evidence="4 7" id="KW-1133">Transmembrane helix</keyword>
<dbReference type="InterPro" id="IPR007060">
    <property type="entry name" value="FtsL/DivIC"/>
</dbReference>
<dbReference type="AlphaFoldDB" id="A0A1E5LIN5"/>
<keyword evidence="1 7" id="KW-1003">Cell membrane</keyword>
<sequence length="118" mass="13676">MNQTARQIQRQQDWQTNTQTQQKRKSKLKYNVTPGEKILYFLFSAVFACMCIFVVSNQALIYQYQSDIQQIERNIETLKKGNHSLQEKVSDLSKPDRILGEAAKNGLTIQKNNVELIP</sequence>
<dbReference type="Pfam" id="PF04977">
    <property type="entry name" value="DivIC"/>
    <property type="match status" value="1"/>
</dbReference>
<dbReference type="STRING" id="1305675.BFG57_10795"/>
<comment type="function">
    <text evidence="7">Essential cell division protein.</text>
</comment>
<protein>
    <recommendedName>
        <fullName evidence="7 8">Cell division protein FtsL</fullName>
    </recommendedName>
</protein>
<dbReference type="GO" id="GO:0032153">
    <property type="term" value="C:cell division site"/>
    <property type="evidence" value="ECO:0007669"/>
    <property type="project" value="UniProtKB-UniRule"/>
</dbReference>
<evidence type="ECO:0000256" key="8">
    <source>
        <dbReference type="NCBIfam" id="TIGR02209"/>
    </source>
</evidence>
<feature type="region of interest" description="Disordered" evidence="10">
    <location>
        <begin position="1"/>
        <end position="27"/>
    </location>
</feature>
<keyword evidence="12" id="KW-1185">Reference proteome</keyword>
<keyword evidence="5 7" id="KW-0472">Membrane</keyword>
<dbReference type="HAMAP" id="MF_00910">
    <property type="entry name" value="FtsL"/>
    <property type="match status" value="1"/>
</dbReference>
<dbReference type="NCBIfam" id="TIGR02209">
    <property type="entry name" value="ftsL_broad"/>
    <property type="match status" value="1"/>
</dbReference>
<evidence type="ECO:0000313" key="11">
    <source>
        <dbReference type="EMBL" id="OEH93944.1"/>
    </source>
</evidence>
<feature type="compositionally biased region" description="Low complexity" evidence="10">
    <location>
        <begin position="1"/>
        <end position="21"/>
    </location>
</feature>
<evidence type="ECO:0000256" key="7">
    <source>
        <dbReference type="HAMAP-Rule" id="MF_00910"/>
    </source>
</evidence>
<evidence type="ECO:0000256" key="1">
    <source>
        <dbReference type="ARBA" id="ARBA00022475"/>
    </source>
</evidence>
<keyword evidence="3 7" id="KW-0812">Transmembrane</keyword>
<dbReference type="RefSeq" id="WP_069716088.1">
    <property type="nucleotide sequence ID" value="NZ_MJEH01000007.1"/>
</dbReference>
<gene>
    <name evidence="7" type="primary">ftsL</name>
    <name evidence="11" type="ORF">BFG57_10795</name>
</gene>
<accession>A0A1E5LIN5</accession>
<evidence type="ECO:0000256" key="10">
    <source>
        <dbReference type="SAM" id="MobiDB-lite"/>
    </source>
</evidence>
<name>A0A1E5LIN5_9BACI</name>
<keyword evidence="9" id="KW-0175">Coiled coil</keyword>
<organism evidence="11 12">
    <name type="scientific">Bacillus solimangrovi</name>
    <dbReference type="NCBI Taxonomy" id="1305675"/>
    <lineage>
        <taxon>Bacteria</taxon>
        <taxon>Bacillati</taxon>
        <taxon>Bacillota</taxon>
        <taxon>Bacilli</taxon>
        <taxon>Bacillales</taxon>
        <taxon>Bacillaceae</taxon>
        <taxon>Bacillus</taxon>
    </lineage>
</organism>